<keyword evidence="2" id="KW-1185">Reference proteome</keyword>
<accession>A0AC60NYF3</accession>
<reference evidence="1 2" key="1">
    <citation type="journal article" date="2020" name="Cell">
        <title>Large-Scale Comparative Analyses of Tick Genomes Elucidate Their Genetic Diversity and Vector Capacities.</title>
        <authorList>
            <consortium name="Tick Genome and Microbiome Consortium (TIGMIC)"/>
            <person name="Jia N."/>
            <person name="Wang J."/>
            <person name="Shi W."/>
            <person name="Du L."/>
            <person name="Sun Y."/>
            <person name="Zhan W."/>
            <person name="Jiang J.F."/>
            <person name="Wang Q."/>
            <person name="Zhang B."/>
            <person name="Ji P."/>
            <person name="Bell-Sakyi L."/>
            <person name="Cui X.M."/>
            <person name="Yuan T.T."/>
            <person name="Jiang B.G."/>
            <person name="Yang W.F."/>
            <person name="Lam T.T."/>
            <person name="Chang Q.C."/>
            <person name="Ding S.J."/>
            <person name="Wang X.J."/>
            <person name="Zhu J.G."/>
            <person name="Ruan X.D."/>
            <person name="Zhao L."/>
            <person name="Wei J.T."/>
            <person name="Ye R.Z."/>
            <person name="Que T.C."/>
            <person name="Du C.H."/>
            <person name="Zhou Y.H."/>
            <person name="Cheng J.X."/>
            <person name="Dai P.F."/>
            <person name="Guo W.B."/>
            <person name="Han X.H."/>
            <person name="Huang E.J."/>
            <person name="Li L.F."/>
            <person name="Wei W."/>
            <person name="Gao Y.C."/>
            <person name="Liu J.Z."/>
            <person name="Shao H.Z."/>
            <person name="Wang X."/>
            <person name="Wang C.C."/>
            <person name="Yang T.C."/>
            <person name="Huo Q.B."/>
            <person name="Li W."/>
            <person name="Chen H.Y."/>
            <person name="Chen S.E."/>
            <person name="Zhou L.G."/>
            <person name="Ni X.B."/>
            <person name="Tian J.H."/>
            <person name="Sheng Y."/>
            <person name="Liu T."/>
            <person name="Pan Y.S."/>
            <person name="Xia L.Y."/>
            <person name="Li J."/>
            <person name="Zhao F."/>
            <person name="Cao W.C."/>
        </authorList>
    </citation>
    <scope>NUCLEOTIDE SEQUENCE [LARGE SCALE GENOMIC DNA]</scope>
    <source>
        <strain evidence="1">Iper-2018</strain>
    </source>
</reference>
<comment type="caution">
    <text evidence="1">The sequence shown here is derived from an EMBL/GenBank/DDBJ whole genome shotgun (WGS) entry which is preliminary data.</text>
</comment>
<name>A0AC60NYF3_IXOPE</name>
<evidence type="ECO:0000313" key="2">
    <source>
        <dbReference type="Proteomes" id="UP000805193"/>
    </source>
</evidence>
<sequence>MVSDGSKRRVLRSVALIAAGALVPLWGFGFLKSAPRKGARAPAAFGAAVGCDLSFHCISGYTLHFCKYAHPHYHLLLPILFFSRSPQDDEPGPSMGAGRTRAYRKRLKQQQKGDPQSSTSSAASHTTEDRTKACRERKKRIKLAVDHFRAANAEYHLLQSQPFWLRLQCVRPPVVRARPHPDHPQKLRKPTAFLTLSSSEALCPELFSVLYKLRHDGKELQGGHESAWPTAERMTAEYDWKCNNKYKTVQQPRDLSLRGNRLEGVDAGPTQSRSNWVRRFRSALSPMAEGRAASWSLPILIKPGKQSDLRVESSISESVHGLPVEQPVASAPAVPDARAPLGFRLAVRVVRAREQTKPAGGARAGLGPPSAEDDLEAASVPV</sequence>
<proteinExistence type="predicted"/>
<gene>
    <name evidence="1" type="ORF">HPB47_010729</name>
</gene>
<organism evidence="1 2">
    <name type="scientific">Ixodes persulcatus</name>
    <name type="common">Taiga tick</name>
    <dbReference type="NCBI Taxonomy" id="34615"/>
    <lineage>
        <taxon>Eukaryota</taxon>
        <taxon>Metazoa</taxon>
        <taxon>Ecdysozoa</taxon>
        <taxon>Arthropoda</taxon>
        <taxon>Chelicerata</taxon>
        <taxon>Arachnida</taxon>
        <taxon>Acari</taxon>
        <taxon>Parasitiformes</taxon>
        <taxon>Ixodida</taxon>
        <taxon>Ixodoidea</taxon>
        <taxon>Ixodidae</taxon>
        <taxon>Ixodinae</taxon>
        <taxon>Ixodes</taxon>
    </lineage>
</organism>
<protein>
    <submittedName>
        <fullName evidence="1">Uncharacterized protein</fullName>
    </submittedName>
</protein>
<dbReference type="Proteomes" id="UP000805193">
    <property type="component" value="Unassembled WGS sequence"/>
</dbReference>
<dbReference type="EMBL" id="JABSTQ010011373">
    <property type="protein sequence ID" value="KAG0412127.1"/>
    <property type="molecule type" value="Genomic_DNA"/>
</dbReference>
<evidence type="ECO:0000313" key="1">
    <source>
        <dbReference type="EMBL" id="KAG0412127.1"/>
    </source>
</evidence>